<sequence length="54" mass="5907">MSSKSSSASFENVNSDFGNRKHGRLTHSGIAGPSSRPALRESPEVRASFEEDWL</sequence>
<keyword evidence="3" id="KW-1185">Reference proteome</keyword>
<feature type="compositionally biased region" description="Basic and acidic residues" evidence="1">
    <location>
        <begin position="38"/>
        <end position="54"/>
    </location>
</feature>
<feature type="compositionally biased region" description="Polar residues" evidence="1">
    <location>
        <begin position="1"/>
        <end position="17"/>
    </location>
</feature>
<feature type="region of interest" description="Disordered" evidence="1">
    <location>
        <begin position="1"/>
        <end position="54"/>
    </location>
</feature>
<dbReference type="Proteomes" id="UP000649829">
    <property type="component" value="Unassembled WGS sequence"/>
</dbReference>
<protein>
    <submittedName>
        <fullName evidence="2">Uncharacterized protein</fullName>
    </submittedName>
</protein>
<dbReference type="EMBL" id="BMLF01000012">
    <property type="protein sequence ID" value="GGM17835.1"/>
    <property type="molecule type" value="Genomic_DNA"/>
</dbReference>
<comment type="caution">
    <text evidence="2">The sequence shown here is derived from an EMBL/GenBank/DDBJ whole genome shotgun (WGS) entry which is preliminary data.</text>
</comment>
<evidence type="ECO:0000313" key="3">
    <source>
        <dbReference type="Proteomes" id="UP000649829"/>
    </source>
</evidence>
<evidence type="ECO:0000256" key="1">
    <source>
        <dbReference type="SAM" id="MobiDB-lite"/>
    </source>
</evidence>
<reference evidence="2" key="1">
    <citation type="journal article" date="2014" name="Int. J. Syst. Evol. Microbiol.">
        <title>Complete genome sequence of Corynebacterium casei LMG S-19264T (=DSM 44701T), isolated from a smear-ripened cheese.</title>
        <authorList>
            <consortium name="US DOE Joint Genome Institute (JGI-PGF)"/>
            <person name="Walter F."/>
            <person name="Albersmeier A."/>
            <person name="Kalinowski J."/>
            <person name="Ruckert C."/>
        </authorList>
    </citation>
    <scope>NUCLEOTIDE SEQUENCE</scope>
    <source>
        <strain evidence="2">CGMCC 1.6293</strain>
    </source>
</reference>
<proteinExistence type="predicted"/>
<evidence type="ECO:0000313" key="2">
    <source>
        <dbReference type="EMBL" id="GGM17835.1"/>
    </source>
</evidence>
<name>A0A917TBY1_9RHOB</name>
<reference evidence="2" key="2">
    <citation type="submission" date="2020-09" db="EMBL/GenBank/DDBJ databases">
        <authorList>
            <person name="Sun Q."/>
            <person name="Zhou Y."/>
        </authorList>
    </citation>
    <scope>NUCLEOTIDE SEQUENCE</scope>
    <source>
        <strain evidence="2">CGMCC 1.6293</strain>
    </source>
</reference>
<dbReference type="AlphaFoldDB" id="A0A917TBY1"/>
<gene>
    <name evidence="2" type="ORF">GCM10011534_44840</name>
</gene>
<accession>A0A917TBY1</accession>
<organism evidence="2 3">
    <name type="scientific">Pseudooceanicola nanhaiensis</name>
    <dbReference type="NCBI Taxonomy" id="375761"/>
    <lineage>
        <taxon>Bacteria</taxon>
        <taxon>Pseudomonadati</taxon>
        <taxon>Pseudomonadota</taxon>
        <taxon>Alphaproteobacteria</taxon>
        <taxon>Rhodobacterales</taxon>
        <taxon>Paracoccaceae</taxon>
        <taxon>Pseudooceanicola</taxon>
    </lineage>
</organism>